<dbReference type="Pfam" id="PF03959">
    <property type="entry name" value="FSH1"/>
    <property type="match status" value="2"/>
</dbReference>
<dbReference type="Pfam" id="PF12368">
    <property type="entry name" value="Rhodanese_C"/>
    <property type="match status" value="1"/>
</dbReference>
<dbReference type="PANTHER" id="PTHR43268:SF6">
    <property type="entry name" value="THIOSULFATE SULFURTRANSFERASE_RHODANESE-LIKE DOMAIN-CONTAINING PROTEIN 2"/>
    <property type="match status" value="1"/>
</dbReference>
<evidence type="ECO:0000259" key="2">
    <source>
        <dbReference type="PROSITE" id="PS50206"/>
    </source>
</evidence>
<dbReference type="InterPro" id="IPR020936">
    <property type="entry name" value="TrhO"/>
</dbReference>
<dbReference type="InterPro" id="IPR029058">
    <property type="entry name" value="AB_hydrolase_fold"/>
</dbReference>
<evidence type="ECO:0000313" key="3">
    <source>
        <dbReference type="EMBL" id="GFR50572.1"/>
    </source>
</evidence>
<dbReference type="SMART" id="SM00450">
    <property type="entry name" value="RHOD"/>
    <property type="match status" value="1"/>
</dbReference>
<evidence type="ECO:0000313" key="4">
    <source>
        <dbReference type="Proteomes" id="UP001054857"/>
    </source>
</evidence>
<protein>
    <recommendedName>
        <fullName evidence="2">Rhodanese domain-containing protein</fullName>
    </recommendedName>
</protein>
<dbReference type="Gene3D" id="3.30.70.100">
    <property type="match status" value="1"/>
</dbReference>
<dbReference type="InterPro" id="IPR001763">
    <property type="entry name" value="Rhodanese-like_dom"/>
</dbReference>
<feature type="domain" description="Rhodanese" evidence="2">
    <location>
        <begin position="209"/>
        <end position="312"/>
    </location>
</feature>
<feature type="region of interest" description="Disordered" evidence="1">
    <location>
        <begin position="461"/>
        <end position="483"/>
    </location>
</feature>
<name>A0AAD3HRV6_9CHLO</name>
<dbReference type="InterPro" id="IPR005645">
    <property type="entry name" value="FSH-like_dom"/>
</dbReference>
<feature type="compositionally biased region" description="Low complexity" evidence="1">
    <location>
        <begin position="435"/>
        <end position="445"/>
    </location>
</feature>
<dbReference type="Pfam" id="PF17773">
    <property type="entry name" value="UPF0176_N"/>
    <property type="match status" value="1"/>
</dbReference>
<feature type="region of interest" description="Disordered" evidence="1">
    <location>
        <begin position="187"/>
        <end position="206"/>
    </location>
</feature>
<keyword evidence="4" id="KW-1185">Reference proteome</keyword>
<dbReference type="Gene3D" id="3.40.50.1820">
    <property type="entry name" value="alpha/beta hydrolase"/>
    <property type="match status" value="2"/>
</dbReference>
<dbReference type="CDD" id="cd01518">
    <property type="entry name" value="RHOD_YceA"/>
    <property type="match status" value="1"/>
</dbReference>
<dbReference type="EMBL" id="BMAR01000038">
    <property type="protein sequence ID" value="GFR50572.1"/>
    <property type="molecule type" value="Genomic_DNA"/>
</dbReference>
<dbReference type="PROSITE" id="PS50206">
    <property type="entry name" value="RHODANESE_3"/>
    <property type="match status" value="1"/>
</dbReference>
<dbReference type="InterPro" id="IPR036873">
    <property type="entry name" value="Rhodanese-like_dom_sf"/>
</dbReference>
<reference evidence="3 4" key="1">
    <citation type="journal article" date="2021" name="Sci. Rep.">
        <title>Genome sequencing of the multicellular alga Astrephomene provides insights into convergent evolution of germ-soma differentiation.</title>
        <authorList>
            <person name="Yamashita S."/>
            <person name="Yamamoto K."/>
            <person name="Matsuzaki R."/>
            <person name="Suzuki S."/>
            <person name="Yamaguchi H."/>
            <person name="Hirooka S."/>
            <person name="Minakuchi Y."/>
            <person name="Miyagishima S."/>
            <person name="Kawachi M."/>
            <person name="Toyoda A."/>
            <person name="Nozaki H."/>
        </authorList>
    </citation>
    <scope>NUCLEOTIDE SEQUENCE [LARGE SCALE GENOMIC DNA]</scope>
    <source>
        <strain evidence="3 4">NIES-4017</strain>
    </source>
</reference>
<feature type="region of interest" description="Disordered" evidence="1">
    <location>
        <begin position="419"/>
        <end position="445"/>
    </location>
</feature>
<evidence type="ECO:0000256" key="1">
    <source>
        <dbReference type="SAM" id="MobiDB-lite"/>
    </source>
</evidence>
<feature type="compositionally biased region" description="Low complexity" evidence="1">
    <location>
        <begin position="861"/>
        <end position="891"/>
    </location>
</feature>
<organism evidence="3 4">
    <name type="scientific">Astrephomene gubernaculifera</name>
    <dbReference type="NCBI Taxonomy" id="47775"/>
    <lineage>
        <taxon>Eukaryota</taxon>
        <taxon>Viridiplantae</taxon>
        <taxon>Chlorophyta</taxon>
        <taxon>core chlorophytes</taxon>
        <taxon>Chlorophyceae</taxon>
        <taxon>CS clade</taxon>
        <taxon>Chlamydomonadales</taxon>
        <taxon>Astrephomenaceae</taxon>
        <taxon>Astrephomene</taxon>
    </lineage>
</organism>
<feature type="region of interest" description="Disordered" evidence="1">
    <location>
        <begin position="825"/>
        <end position="849"/>
    </location>
</feature>
<dbReference type="InterPro" id="IPR040503">
    <property type="entry name" value="TRHO_N"/>
</dbReference>
<dbReference type="Pfam" id="PF00581">
    <property type="entry name" value="Rhodanese"/>
    <property type="match status" value="1"/>
</dbReference>
<dbReference type="PANTHER" id="PTHR43268">
    <property type="entry name" value="THIOSULFATE SULFURTRANSFERASE/RHODANESE-LIKE DOMAIN-CONTAINING PROTEIN 2"/>
    <property type="match status" value="1"/>
</dbReference>
<feature type="region of interest" description="Disordered" evidence="1">
    <location>
        <begin position="861"/>
        <end position="894"/>
    </location>
</feature>
<accession>A0AAD3HRV6</accession>
<dbReference type="SUPFAM" id="SSF52821">
    <property type="entry name" value="Rhodanese/Cell cycle control phosphatase"/>
    <property type="match status" value="1"/>
</dbReference>
<dbReference type="Gene3D" id="3.40.250.10">
    <property type="entry name" value="Rhodanese-like domain"/>
    <property type="match status" value="1"/>
</dbReference>
<comment type="caution">
    <text evidence="3">The sequence shown here is derived from an EMBL/GenBank/DDBJ whole genome shotgun (WGS) entry which is preliminary data.</text>
</comment>
<feature type="region of interest" description="Disordered" evidence="1">
    <location>
        <begin position="651"/>
        <end position="675"/>
    </location>
</feature>
<gene>
    <name evidence="3" type="ORF">Agub_g12846</name>
</gene>
<feature type="compositionally biased region" description="Gly residues" evidence="1">
    <location>
        <begin position="190"/>
        <end position="203"/>
    </location>
</feature>
<dbReference type="Proteomes" id="UP001054857">
    <property type="component" value="Unassembled WGS sequence"/>
</dbReference>
<sequence>MEPIPEPISETACIQSEELVSAEQKQGILLYYKYVDLKGTDADDVACFYKDMCGRLDQRGRIRVARDGINVTVGGTLASLRAHTTAVTDHPILRGGDIDFKLATSPGPRNAATRHETGMEKLAVRMCEELVTLGPLARNRADPRASTAPHLTPEQFHDMIARAEAEAQLGAAPTAPAAAGVAEAASDSMGAGGVGDEGTGVGMGADDSPMGPVVLLDTRNVYETRIGHFEASAPAAIPTLDPRTRCFSEFPAWVDAHEAELRGRTVLMYCTGGVRCERASAYLREKGPGFNRVYQLSGGIQRYLERFPDGGFFRGKNFLYDDRIAVGPETVVGRCLLCDRSWDDYGKRQRCSRCRLLLLVCDECCREHGLTAGAAGAGPDAETEGGPCNEVMAAPAAGAAAGAAGPLLCELCRGVDGTDEGNSGPQQQQQEEEAGGTSSATATGAGTAAGTAAAAAAAGSVVGDSSSSGSSEAPEGPLPAATSGGAAAAAAAAAGGVPRRRLRILCLHGFRQTGKQFQGRTCALRKKLRDLAEFVFVDAPHSLPLFVKAAAAAPPTPPAATATTTTAIEVAPNGAADSNVADGNVLAAVPDCLDDVFNVGCGAEDYCGDEGEGGKVEAEAAAPTAAAASKPAAAKRAWLLPLELYGNSTGAEGAALPPSSPSSSSPSSTAAEVEVQAAPSYVDELQYTRQTEGWRESLAAVQRAVLELGPFDGVFGFSQGAAVAAVLCALQQKQKQQQQQHAAAAAAAAGTASAATDGNKLGDCDFGFRFAILASGFPSPCAEHQALFDSVGPLDLPSLHVYGSAAAAAATAATSSATAAADANAGASEGCPTTSAPEATVSGDRQIPPSDSERLMAVFSLGSSNSSSGDGNAAAVAGGSSSSTPQQQQRQQWRRCLRHQCGHLIPATRSHAATFRSFLTQFVVCD</sequence>
<dbReference type="AlphaFoldDB" id="A0AAD3HRV6"/>
<proteinExistence type="predicted"/>
<dbReference type="InterPro" id="IPR022111">
    <property type="entry name" value="Rhodanese_C"/>
</dbReference>